<keyword evidence="1" id="KW-1133">Transmembrane helix</keyword>
<dbReference type="GeneID" id="72466125"/>
<gene>
    <name evidence="2" type="ORF">PRLR5076_26830</name>
</gene>
<dbReference type="Proteomes" id="UP000825483">
    <property type="component" value="Unassembled WGS sequence"/>
</dbReference>
<evidence type="ECO:0000313" key="2">
    <source>
        <dbReference type="EMBL" id="GJG59832.1"/>
    </source>
</evidence>
<keyword evidence="1" id="KW-0472">Membrane</keyword>
<accession>A0A9R1CBT5</accession>
<dbReference type="EMBL" id="BPUB01000002">
    <property type="protein sequence ID" value="GJG59832.1"/>
    <property type="molecule type" value="Genomic_DNA"/>
</dbReference>
<organism evidence="2 3">
    <name type="scientific">Prevotella lacticifex</name>
    <dbReference type="NCBI Taxonomy" id="2854755"/>
    <lineage>
        <taxon>Bacteria</taxon>
        <taxon>Pseudomonadati</taxon>
        <taxon>Bacteroidota</taxon>
        <taxon>Bacteroidia</taxon>
        <taxon>Bacteroidales</taxon>
        <taxon>Prevotellaceae</taxon>
        <taxon>Prevotella</taxon>
    </lineage>
</organism>
<proteinExistence type="predicted"/>
<evidence type="ECO:0000256" key="1">
    <source>
        <dbReference type="SAM" id="Phobius"/>
    </source>
</evidence>
<keyword evidence="1" id="KW-0812">Transmembrane</keyword>
<name>A0A9R1CBT5_9BACT</name>
<evidence type="ECO:0000313" key="3">
    <source>
        <dbReference type="Proteomes" id="UP000825483"/>
    </source>
</evidence>
<dbReference type="RefSeq" id="WP_223928551.1">
    <property type="nucleotide sequence ID" value="NZ_BPTU01000002.1"/>
</dbReference>
<feature type="transmembrane region" description="Helical" evidence="1">
    <location>
        <begin position="109"/>
        <end position="131"/>
    </location>
</feature>
<dbReference type="AlphaFoldDB" id="A0A9R1CBT5"/>
<keyword evidence="3" id="KW-1185">Reference proteome</keyword>
<reference evidence="2" key="1">
    <citation type="journal article" date="2022" name="Int. J. Syst. Evol. Microbiol.">
        <title>Prevotella lacticifex sp. nov., isolated from the rumen of cows.</title>
        <authorList>
            <person name="Shinkai T."/>
            <person name="Ikeyama N."/>
            <person name="Kumagai M."/>
            <person name="Ohmori H."/>
            <person name="Sakamoto M."/>
            <person name="Ohkuma M."/>
            <person name="Mitsumori M."/>
        </authorList>
    </citation>
    <scope>NUCLEOTIDE SEQUENCE</scope>
    <source>
        <strain evidence="2">R5076</strain>
    </source>
</reference>
<protein>
    <submittedName>
        <fullName evidence="2">Uncharacterized protein</fullName>
    </submittedName>
</protein>
<sequence>MIDQRINDSLKELEQGLKNIDSARKQVERTINSYDGLHNSTSEYVTQLRNLTTKVKELVAAIGTDYNQKVAAFEKDRKSVIDSANSASQKLSEATDSFRNSLNKVESRLNYSLAINFVLAIILGVVIIYTAK</sequence>
<comment type="caution">
    <text evidence="2">The sequence shown here is derived from an EMBL/GenBank/DDBJ whole genome shotgun (WGS) entry which is preliminary data.</text>
</comment>